<reference evidence="1 2" key="1">
    <citation type="journal article" date="2010" name="J. Bacteriol.">
        <title>Complete Genome Sequence of Cronobacter turicensis LMG 23827, a foodborne pathogen causing deaths in neonates.</title>
        <authorList>
            <person name="Stephan R."/>
            <person name="Lehner A."/>
            <person name="Tischler P."/>
            <person name="Rattei T."/>
        </authorList>
    </citation>
    <scope>NUCLEOTIDE SEQUENCE [LARGE SCALE GENOMIC DNA]</scope>
    <source>
        <strain evidence="2">DSM 18703 / CCUG 55852 / LMG 23827 / z3032</strain>
        <plasmid evidence="1 2">pCTU3</plasmid>
    </source>
</reference>
<dbReference type="KEGG" id="ctu:Ctu_3p00340"/>
<dbReference type="HOGENOM" id="CLU_064936_0_0_6"/>
<dbReference type="EMBL" id="FN543096">
    <property type="protein sequence ID" value="CBA34739.1"/>
    <property type="molecule type" value="Genomic_DNA"/>
</dbReference>
<evidence type="ECO:0000313" key="2">
    <source>
        <dbReference type="Proteomes" id="UP000002069"/>
    </source>
</evidence>
<gene>
    <name evidence="1" type="ordered locus">Ctu_3p00340</name>
</gene>
<sequence length="365" mass="40469">MESPMLSQLNLRFPKKLIESLKSRASAEATSVNALAGRFIEEKLMSAAPGDDSLALNADPAGTRESLYRKIVRGEFFGRQTLRHAELRWLFDHAHRACLYGSGYVSWPVIEALMNITFDALLYAEAHKIEVDTFYINRTFDFPGKNYPEETQRFMAVMPRHVDPSWAEYLLRPLSSGALELQNFPDEALAQICSPDRLRLIFPLVVKAQALDEQEMKAWVAATGLVTEDLNLTAEVGDIRLHVQVSGNRAPQLPGREWEAPTFGLIVSAGCVVTAMGWEVFSALVRQLQARAAQPVLHGWHSRDKHVSVYIPRAEGTDVILGLSGIHISMTADNYLALETAFLAEVNAPAAAPVLAELRALYGDL</sequence>
<organism evidence="1 2">
    <name type="scientific">Cronobacter turicensis (strain DSM 18703 / CCUG 55852 / LMG 23827 / z3032)</name>
    <dbReference type="NCBI Taxonomy" id="693216"/>
    <lineage>
        <taxon>Bacteria</taxon>
        <taxon>Pseudomonadati</taxon>
        <taxon>Pseudomonadota</taxon>
        <taxon>Gammaproteobacteria</taxon>
        <taxon>Enterobacterales</taxon>
        <taxon>Enterobacteriaceae</taxon>
        <taxon>Cronobacter</taxon>
    </lineage>
</organism>
<dbReference type="PATRIC" id="fig|693216.3.peg.4141"/>
<name>C9Y5U4_CROTZ</name>
<keyword evidence="1" id="KW-0614">Plasmid</keyword>
<evidence type="ECO:0000313" key="1">
    <source>
        <dbReference type="EMBL" id="CBA34739.1"/>
    </source>
</evidence>
<protein>
    <submittedName>
        <fullName evidence="1">Uncharacterized protein</fullName>
    </submittedName>
</protein>
<dbReference type="AlphaFoldDB" id="C9Y5U4"/>
<keyword evidence="2" id="KW-1185">Reference proteome</keyword>
<reference evidence="2" key="2">
    <citation type="journal article" date="2011" name="J. Bacteriol.">
        <title>Complete genome sequence of Cronobacter turicensis LMG 23827, a food-borne pathogen causing deaths in neonates.</title>
        <authorList>
            <person name="Stephan R."/>
            <person name="Lehner A."/>
            <person name="Tischler P."/>
            <person name="Rattei T."/>
        </authorList>
    </citation>
    <scope>NUCLEOTIDE SEQUENCE [LARGE SCALE GENOMIC DNA]</scope>
    <source>
        <strain evidence="2">DSM 18703 / CCUG 55852 / LMG 23827 / z3032</strain>
    </source>
</reference>
<geneLocation type="plasmid" evidence="1 2">
    <name>pCTU3</name>
</geneLocation>
<dbReference type="Proteomes" id="UP000002069">
    <property type="component" value="Plasmid pCTU3"/>
</dbReference>
<accession>C9Y5U4</accession>
<proteinExistence type="predicted"/>